<dbReference type="EMBL" id="DS547131">
    <property type="protein sequence ID" value="EDR02335.1"/>
    <property type="molecule type" value="Genomic_DNA"/>
</dbReference>
<dbReference type="RefSeq" id="XP_001887012.1">
    <property type="nucleotide sequence ID" value="XM_001886977.1"/>
</dbReference>
<proteinExistence type="predicted"/>
<organism evidence="3">
    <name type="scientific">Laccaria bicolor (strain S238N-H82 / ATCC MYA-4686)</name>
    <name type="common">Bicoloured deceiver</name>
    <name type="synonym">Laccaria laccata var. bicolor</name>
    <dbReference type="NCBI Taxonomy" id="486041"/>
    <lineage>
        <taxon>Eukaryota</taxon>
        <taxon>Fungi</taxon>
        <taxon>Dikarya</taxon>
        <taxon>Basidiomycota</taxon>
        <taxon>Agaricomycotina</taxon>
        <taxon>Agaricomycetes</taxon>
        <taxon>Agaricomycetidae</taxon>
        <taxon>Agaricales</taxon>
        <taxon>Agaricineae</taxon>
        <taxon>Hydnangiaceae</taxon>
        <taxon>Laccaria</taxon>
    </lineage>
</organism>
<evidence type="ECO:0000256" key="1">
    <source>
        <dbReference type="SAM" id="Phobius"/>
    </source>
</evidence>
<dbReference type="Proteomes" id="UP000001194">
    <property type="component" value="Unassembled WGS sequence"/>
</dbReference>
<keyword evidence="3" id="KW-1185">Reference proteome</keyword>
<evidence type="ECO:0000313" key="2">
    <source>
        <dbReference type="EMBL" id="EDR02335.1"/>
    </source>
</evidence>
<keyword evidence="1" id="KW-0812">Transmembrane</keyword>
<accession>B0DT17</accession>
<keyword evidence="1" id="KW-0472">Membrane</keyword>
<dbReference type="GeneID" id="6082637"/>
<sequence length="121" mass="13465">MATPHDLFTIHLLFLGSSILLGGLLRGYTILSKSSLPSGPLVNLGSDTTLSGSNVWNLGLTMGSRFQCPSFPKQILDAIDLGYHFRKPDSRRLRLPGIYVHKARADVQQLWYARRLNRGDV</sequence>
<name>B0DT17_LACBS</name>
<gene>
    <name evidence="2" type="ORF">LACBIDRAFT_309769</name>
</gene>
<reference evidence="2 3" key="1">
    <citation type="journal article" date="2008" name="Nature">
        <title>The genome of Laccaria bicolor provides insights into mycorrhizal symbiosis.</title>
        <authorList>
            <person name="Martin F."/>
            <person name="Aerts A."/>
            <person name="Ahren D."/>
            <person name="Brun A."/>
            <person name="Danchin E.G.J."/>
            <person name="Duchaussoy F."/>
            <person name="Gibon J."/>
            <person name="Kohler A."/>
            <person name="Lindquist E."/>
            <person name="Pereda V."/>
            <person name="Salamov A."/>
            <person name="Shapiro H.J."/>
            <person name="Wuyts J."/>
            <person name="Blaudez D."/>
            <person name="Buee M."/>
            <person name="Brokstein P."/>
            <person name="Canbaeck B."/>
            <person name="Cohen D."/>
            <person name="Courty P.E."/>
            <person name="Coutinho P.M."/>
            <person name="Delaruelle C."/>
            <person name="Detter J.C."/>
            <person name="Deveau A."/>
            <person name="DiFazio S."/>
            <person name="Duplessis S."/>
            <person name="Fraissinet-Tachet L."/>
            <person name="Lucic E."/>
            <person name="Frey-Klett P."/>
            <person name="Fourrey C."/>
            <person name="Feussner I."/>
            <person name="Gay G."/>
            <person name="Grimwood J."/>
            <person name="Hoegger P.J."/>
            <person name="Jain P."/>
            <person name="Kilaru S."/>
            <person name="Labbe J."/>
            <person name="Lin Y.C."/>
            <person name="Legue V."/>
            <person name="Le Tacon F."/>
            <person name="Marmeisse R."/>
            <person name="Melayah D."/>
            <person name="Montanini B."/>
            <person name="Muratet M."/>
            <person name="Nehls U."/>
            <person name="Niculita-Hirzel H."/>
            <person name="Oudot-Le Secq M.P."/>
            <person name="Peter M."/>
            <person name="Quesneville H."/>
            <person name="Rajashekar B."/>
            <person name="Reich M."/>
            <person name="Rouhier N."/>
            <person name="Schmutz J."/>
            <person name="Yin T."/>
            <person name="Chalot M."/>
            <person name="Henrissat B."/>
            <person name="Kuees U."/>
            <person name="Lucas S."/>
            <person name="Van de Peer Y."/>
            <person name="Podila G.K."/>
            <person name="Polle A."/>
            <person name="Pukkila P.J."/>
            <person name="Richardson P.M."/>
            <person name="Rouze P."/>
            <person name="Sanders I.R."/>
            <person name="Stajich J.E."/>
            <person name="Tunlid A."/>
            <person name="Tuskan G."/>
            <person name="Grigoriev I.V."/>
        </authorList>
    </citation>
    <scope>NUCLEOTIDE SEQUENCE [LARGE SCALE GENOMIC DNA]</scope>
    <source>
        <strain evidence="3">S238N-H82 / ATCC MYA-4686</strain>
    </source>
</reference>
<dbReference type="InParanoid" id="B0DT17"/>
<protein>
    <submittedName>
        <fullName evidence="2">Predicted protein</fullName>
    </submittedName>
</protein>
<dbReference type="AlphaFoldDB" id="B0DT17"/>
<dbReference type="HOGENOM" id="CLU_2038472_0_0_1"/>
<dbReference type="KEGG" id="lbc:LACBIDRAFT_309769"/>
<feature type="transmembrane region" description="Helical" evidence="1">
    <location>
        <begin position="6"/>
        <end position="25"/>
    </location>
</feature>
<evidence type="ECO:0000313" key="3">
    <source>
        <dbReference type="Proteomes" id="UP000001194"/>
    </source>
</evidence>
<keyword evidence="1" id="KW-1133">Transmembrane helix</keyword>